<feature type="region of interest" description="Disordered" evidence="1">
    <location>
        <begin position="1"/>
        <end position="23"/>
    </location>
</feature>
<evidence type="ECO:0000256" key="1">
    <source>
        <dbReference type="SAM" id="MobiDB-lite"/>
    </source>
</evidence>
<dbReference type="PANTHER" id="PTHR13271:SF137">
    <property type="entry name" value="SET DOMAIN-CONTAINING PROTEIN"/>
    <property type="match status" value="1"/>
</dbReference>
<evidence type="ECO:0000313" key="4">
    <source>
        <dbReference type="Proteomes" id="UP001285908"/>
    </source>
</evidence>
<protein>
    <recommendedName>
        <fullName evidence="2">SET domain-containing protein</fullName>
    </recommendedName>
</protein>
<keyword evidence="4" id="KW-1185">Reference proteome</keyword>
<dbReference type="AlphaFoldDB" id="A0AAJ0I425"/>
<dbReference type="Gene3D" id="3.90.1410.10">
    <property type="entry name" value="set domain protein methyltransferase, domain 1"/>
    <property type="match status" value="1"/>
</dbReference>
<dbReference type="EMBL" id="JAULSX010000006">
    <property type="protein sequence ID" value="KAK3489363.1"/>
    <property type="molecule type" value="Genomic_DNA"/>
</dbReference>
<reference evidence="3 4" key="1">
    <citation type="journal article" date="2023" name="Mol. Phylogenet. Evol.">
        <title>Genome-scale phylogeny and comparative genomics of the fungal order Sordariales.</title>
        <authorList>
            <person name="Hensen N."/>
            <person name="Bonometti L."/>
            <person name="Westerberg I."/>
            <person name="Brannstrom I.O."/>
            <person name="Guillou S."/>
            <person name="Cros-Aarteil S."/>
            <person name="Calhoun S."/>
            <person name="Haridas S."/>
            <person name="Kuo A."/>
            <person name="Mondo S."/>
            <person name="Pangilinan J."/>
            <person name="Riley R."/>
            <person name="LaButti K."/>
            <person name="Andreopoulos B."/>
            <person name="Lipzen A."/>
            <person name="Chen C."/>
            <person name="Yan M."/>
            <person name="Daum C."/>
            <person name="Ng V."/>
            <person name="Clum A."/>
            <person name="Steindorff A."/>
            <person name="Ohm R.A."/>
            <person name="Martin F."/>
            <person name="Silar P."/>
            <person name="Natvig D.O."/>
            <person name="Lalanne C."/>
            <person name="Gautier V."/>
            <person name="Ament-Velasquez S.L."/>
            <person name="Kruys A."/>
            <person name="Hutchinson M.I."/>
            <person name="Powell A.J."/>
            <person name="Barry K."/>
            <person name="Miller A.N."/>
            <person name="Grigoriev I.V."/>
            <person name="Debuchy R."/>
            <person name="Gladieux P."/>
            <person name="Hiltunen Thoren M."/>
            <person name="Johannesson H."/>
        </authorList>
    </citation>
    <scope>NUCLEOTIDE SEQUENCE [LARGE SCALE GENOMIC DNA]</scope>
    <source>
        <strain evidence="3 4">FGSC 10403</strain>
    </source>
</reference>
<organism evidence="3 4">
    <name type="scientific">Neurospora hispaniola</name>
    <dbReference type="NCBI Taxonomy" id="588809"/>
    <lineage>
        <taxon>Eukaryota</taxon>
        <taxon>Fungi</taxon>
        <taxon>Dikarya</taxon>
        <taxon>Ascomycota</taxon>
        <taxon>Pezizomycotina</taxon>
        <taxon>Sordariomycetes</taxon>
        <taxon>Sordariomycetidae</taxon>
        <taxon>Sordariales</taxon>
        <taxon>Sordariaceae</taxon>
        <taxon>Neurospora</taxon>
    </lineage>
</organism>
<comment type="caution">
    <text evidence="3">The sequence shown here is derived from an EMBL/GenBank/DDBJ whole genome shotgun (WGS) entry which is preliminary data.</text>
</comment>
<gene>
    <name evidence="3" type="ORF">B0T23DRAFT_199807</name>
</gene>
<dbReference type="PROSITE" id="PS50280">
    <property type="entry name" value="SET"/>
    <property type="match status" value="1"/>
</dbReference>
<evidence type="ECO:0000313" key="3">
    <source>
        <dbReference type="EMBL" id="KAK3489363.1"/>
    </source>
</evidence>
<dbReference type="InterPro" id="IPR050600">
    <property type="entry name" value="SETD3_SETD6_MTase"/>
</dbReference>
<dbReference type="InterPro" id="IPR046341">
    <property type="entry name" value="SET_dom_sf"/>
</dbReference>
<feature type="region of interest" description="Disordered" evidence="1">
    <location>
        <begin position="330"/>
        <end position="372"/>
    </location>
</feature>
<dbReference type="Proteomes" id="UP001285908">
    <property type="component" value="Unassembled WGS sequence"/>
</dbReference>
<dbReference type="PANTHER" id="PTHR13271">
    <property type="entry name" value="UNCHARACTERIZED PUTATIVE METHYLTRANSFERASE"/>
    <property type="match status" value="1"/>
</dbReference>
<dbReference type="Pfam" id="PF00856">
    <property type="entry name" value="SET"/>
    <property type="match status" value="1"/>
</dbReference>
<dbReference type="SUPFAM" id="SSF82199">
    <property type="entry name" value="SET domain"/>
    <property type="match status" value="1"/>
</dbReference>
<dbReference type="GO" id="GO:0016279">
    <property type="term" value="F:protein-lysine N-methyltransferase activity"/>
    <property type="evidence" value="ECO:0007669"/>
    <property type="project" value="UniProtKB-ARBA"/>
</dbReference>
<feature type="domain" description="SET" evidence="2">
    <location>
        <begin position="49"/>
        <end position="291"/>
    </location>
</feature>
<sequence>MAKRKREAAAAKEKVKKRNTREKSQIRALDMEAYEELLIWAKDKGINLNGVEPRRIPGRGMGIVATKPLEEDETILTVPSTTLRTYETVHPSISRALPKDISIHGLLAADLAFDPPPSAKYRQWNAVCPSRKDIWDYLPLTWDHRLRQFLPKKALELLLKQEAKFEKDWSMVQQSQLLSSKPGQKENKSLEEEECGTLNKSITREDYLYAWLLVNTRTFYHETPKTKKFNKEDRMVLQPVADLFNHTSYDPSAEDTEGNRKTCSVAFSPTAFTITTTRPYAAGEEVYICYGNHSNDFLLIEYGFLFDENVWDEVCIDDAILPLLDQAQTHSRSQQQQQQPPRKVTRRLNERGKKDPKSQASQQQPPKSPKEVLEETGFLGNYNLDPRNPTGCYRTQVALRALAALADSPGPQGEKKFRAFIDYGQDPWEESPEEQTKLNTLLAQALKRWSSDVIEKKIRDGLDNLEWGEGHEGVMGRECHRGLLSMRWMQVGRMVDRALKELEG</sequence>
<dbReference type="RefSeq" id="XP_062691070.1">
    <property type="nucleotide sequence ID" value="XM_062833359.1"/>
</dbReference>
<dbReference type="InterPro" id="IPR001214">
    <property type="entry name" value="SET_dom"/>
</dbReference>
<proteinExistence type="predicted"/>
<dbReference type="GeneID" id="87870981"/>
<name>A0AAJ0I425_9PEZI</name>
<feature type="compositionally biased region" description="Basic and acidic residues" evidence="1">
    <location>
        <begin position="347"/>
        <end position="357"/>
    </location>
</feature>
<accession>A0AAJ0I425</accession>
<evidence type="ECO:0000259" key="2">
    <source>
        <dbReference type="PROSITE" id="PS50280"/>
    </source>
</evidence>